<protein>
    <submittedName>
        <fullName evidence="4">Uncharacterized protein</fullName>
    </submittedName>
</protein>
<evidence type="ECO:0000256" key="2">
    <source>
        <dbReference type="ARBA" id="ARBA00010670"/>
    </source>
</evidence>
<dbReference type="Pfam" id="PF07809">
    <property type="entry name" value="RTP801_C"/>
    <property type="match status" value="1"/>
</dbReference>
<dbReference type="GO" id="GO:0009968">
    <property type="term" value="P:negative regulation of signal transduction"/>
    <property type="evidence" value="ECO:0007669"/>
    <property type="project" value="InterPro"/>
</dbReference>
<dbReference type="Gene3D" id="3.90.470.40">
    <property type="entry name" value="RTP801-like"/>
    <property type="match status" value="1"/>
</dbReference>
<dbReference type="Proteomes" id="UP001497623">
    <property type="component" value="Unassembled WGS sequence"/>
</dbReference>
<evidence type="ECO:0000313" key="4">
    <source>
        <dbReference type="EMBL" id="CAL4064047.1"/>
    </source>
</evidence>
<dbReference type="EMBL" id="CAXKWB010001339">
    <property type="protein sequence ID" value="CAL4064047.1"/>
    <property type="molecule type" value="Genomic_DNA"/>
</dbReference>
<keyword evidence="5" id="KW-1185">Reference proteome</keyword>
<dbReference type="InterPro" id="IPR012918">
    <property type="entry name" value="RTP801-like"/>
</dbReference>
<comment type="similarity">
    <text evidence="2">Belongs to the DDIT4 family.</text>
</comment>
<comment type="caution">
    <text evidence="4">The sequence shown here is derived from an EMBL/GenBank/DDBJ whole genome shotgun (WGS) entry which is preliminary data.</text>
</comment>
<sequence length="170" mass="19146">MAYTKVLTPSLSPLSDLLGPLPTDDDCMPVVEDPTEAKTRASILGRLEEQVRAASNEQYTLVVPPTLLDQVADDVLRLAQDEPCGLRGCFLTVRLADVTSSTESETYTRLAQVKADQFTPTTHELLLTLRPDPASWFTKMARIFRSLSKRRMVISPQFELIKQRLYNFED</sequence>
<reference evidence="4 5" key="1">
    <citation type="submission" date="2024-05" db="EMBL/GenBank/DDBJ databases">
        <authorList>
            <person name="Wallberg A."/>
        </authorList>
    </citation>
    <scope>NUCLEOTIDE SEQUENCE [LARGE SCALE GENOMIC DNA]</scope>
</reference>
<dbReference type="GO" id="GO:0005737">
    <property type="term" value="C:cytoplasm"/>
    <property type="evidence" value="ECO:0007669"/>
    <property type="project" value="UniProtKB-SubCell"/>
</dbReference>
<name>A0AAV2PVC8_MEGNR</name>
<accession>A0AAV2PVC8</accession>
<gene>
    <name evidence="4" type="ORF">MNOR_LOCUS3799</name>
</gene>
<evidence type="ECO:0000256" key="1">
    <source>
        <dbReference type="ARBA" id="ARBA00004496"/>
    </source>
</evidence>
<evidence type="ECO:0000256" key="3">
    <source>
        <dbReference type="ARBA" id="ARBA00022490"/>
    </source>
</evidence>
<organism evidence="4 5">
    <name type="scientific">Meganyctiphanes norvegica</name>
    <name type="common">Northern krill</name>
    <name type="synonym">Thysanopoda norvegica</name>
    <dbReference type="NCBI Taxonomy" id="48144"/>
    <lineage>
        <taxon>Eukaryota</taxon>
        <taxon>Metazoa</taxon>
        <taxon>Ecdysozoa</taxon>
        <taxon>Arthropoda</taxon>
        <taxon>Crustacea</taxon>
        <taxon>Multicrustacea</taxon>
        <taxon>Malacostraca</taxon>
        <taxon>Eumalacostraca</taxon>
        <taxon>Eucarida</taxon>
        <taxon>Euphausiacea</taxon>
        <taxon>Euphausiidae</taxon>
        <taxon>Meganyctiphanes</taxon>
    </lineage>
</organism>
<dbReference type="GO" id="GO:0032006">
    <property type="term" value="P:regulation of TOR signaling"/>
    <property type="evidence" value="ECO:0007669"/>
    <property type="project" value="TreeGrafter"/>
</dbReference>
<dbReference type="AlphaFoldDB" id="A0AAV2PVC8"/>
<comment type="subcellular location">
    <subcellularLocation>
        <location evidence="1">Cytoplasm</location>
    </subcellularLocation>
</comment>
<dbReference type="PANTHER" id="PTHR12478">
    <property type="entry name" value="DNA-DAMAGE-INDUCIBLE TRANSCRIPT 4 PROTEIN DDIT4"/>
    <property type="match status" value="1"/>
</dbReference>
<evidence type="ECO:0000313" key="5">
    <source>
        <dbReference type="Proteomes" id="UP001497623"/>
    </source>
</evidence>
<dbReference type="PANTHER" id="PTHR12478:SF16">
    <property type="entry name" value="PROTEIN CHARYBDE-RELATED"/>
    <property type="match status" value="1"/>
</dbReference>
<dbReference type="InterPro" id="IPR038281">
    <property type="entry name" value="RTP801-like_C_sf"/>
</dbReference>
<keyword evidence="3" id="KW-0963">Cytoplasm</keyword>
<proteinExistence type="inferred from homology"/>
<dbReference type="GO" id="GO:0006915">
    <property type="term" value="P:apoptotic process"/>
    <property type="evidence" value="ECO:0007669"/>
    <property type="project" value="TreeGrafter"/>
</dbReference>